<name>A0A075JK67_9MICO</name>
<evidence type="ECO:0000256" key="10">
    <source>
        <dbReference type="ARBA" id="ARBA00047493"/>
    </source>
</evidence>
<evidence type="ECO:0000256" key="9">
    <source>
        <dbReference type="ARBA" id="ARBA00030592"/>
    </source>
</evidence>
<evidence type="ECO:0000259" key="13">
    <source>
        <dbReference type="Pfam" id="PF08245"/>
    </source>
</evidence>
<dbReference type="Pfam" id="PF08245">
    <property type="entry name" value="Mur_ligase_M"/>
    <property type="match status" value="1"/>
</dbReference>
<dbReference type="Gene3D" id="3.40.1190.10">
    <property type="entry name" value="Mur-like, catalytic domain"/>
    <property type="match status" value="1"/>
</dbReference>
<keyword evidence="8" id="KW-0460">Magnesium</keyword>
<evidence type="ECO:0000259" key="12">
    <source>
        <dbReference type="Pfam" id="PF02875"/>
    </source>
</evidence>
<dbReference type="GO" id="GO:0046872">
    <property type="term" value="F:metal ion binding"/>
    <property type="evidence" value="ECO:0007669"/>
    <property type="project" value="UniProtKB-KW"/>
</dbReference>
<dbReference type="GO" id="GO:0005737">
    <property type="term" value="C:cytoplasm"/>
    <property type="evidence" value="ECO:0007669"/>
    <property type="project" value="TreeGrafter"/>
</dbReference>
<dbReference type="Proteomes" id="UP000027986">
    <property type="component" value="Chromosome"/>
</dbReference>
<feature type="compositionally biased region" description="Basic and acidic residues" evidence="11">
    <location>
        <begin position="22"/>
        <end position="33"/>
    </location>
</feature>
<evidence type="ECO:0000256" key="3">
    <source>
        <dbReference type="ARBA" id="ARBA00013025"/>
    </source>
</evidence>
<comment type="cofactor">
    <cofactor evidence="1">
        <name>Mg(2+)</name>
        <dbReference type="ChEBI" id="CHEBI:18420"/>
    </cofactor>
</comment>
<dbReference type="PANTHER" id="PTHR11136">
    <property type="entry name" value="FOLYLPOLYGLUTAMATE SYNTHASE-RELATED"/>
    <property type="match status" value="1"/>
</dbReference>
<dbReference type="HOGENOM" id="CLU_015869_1_2_11"/>
<comment type="similarity">
    <text evidence="2">Belongs to the folylpolyglutamate synthase family.</text>
</comment>
<dbReference type="Gene3D" id="3.90.190.20">
    <property type="entry name" value="Mur ligase, C-terminal domain"/>
    <property type="match status" value="1"/>
</dbReference>
<keyword evidence="7" id="KW-0067">ATP-binding</keyword>
<keyword evidence="5" id="KW-0479">Metal-binding</keyword>
<evidence type="ECO:0000256" key="2">
    <source>
        <dbReference type="ARBA" id="ARBA00008276"/>
    </source>
</evidence>
<dbReference type="GO" id="GO:0008841">
    <property type="term" value="F:dihydrofolate synthase activity"/>
    <property type="evidence" value="ECO:0007669"/>
    <property type="project" value="TreeGrafter"/>
</dbReference>
<sequence length="563" mass="59977">MSDQRPRDENDYDGDGFDGADVNEHLVEGESPRDGYATFGIQGESFGHANEEMDLDEYVAEHVIGDGSAGPGGETGDAADPTERALTTGIVGDNLVSKKAQRSGDPRAAAREAEEAAALRLRAREIEDEILARTPENNPEPSLERVRRAMELLGDPQTSFPMIHLTGTNGKTSTTRIVERLVREHGLKTGRFTSPHLHDFRERISLDGEPVDVERLVRVWDDIDPFIAMVDHESTSNGGVRMTYFEVIVVLAYAVFADAPVDVAIVEVGLGGAWDATNVADGVVSVVTPVALDHQRLLGDTVEDIAHEKKGIIKPGAFAVVAAQVPEVDEILREQCLEVDATMLRERDAYAVTAREAAVGGQMISVKGLAGEYDDLFLPLFGAHQAHNAATAIAAVEAFLGGGETKIDDGVLRAALDAVTSPGRLEVVRRSPTVLVDAAHNPAGAQALREALADSFQFNRLVGLVAVLADKDAEELLLALEPTLDHVVVTRNTSPRSMDPRELGQLAAELYGDDRVTVVDSLPDALDRAAALADDEGVGGGVLATGSVVTAADVRMLLGVTSS</sequence>
<dbReference type="InterPro" id="IPR013221">
    <property type="entry name" value="Mur_ligase_cen"/>
</dbReference>
<dbReference type="InterPro" id="IPR004101">
    <property type="entry name" value="Mur_ligase_C"/>
</dbReference>
<evidence type="ECO:0000313" key="14">
    <source>
        <dbReference type="EMBL" id="AIF40478.1"/>
    </source>
</evidence>
<evidence type="ECO:0000256" key="1">
    <source>
        <dbReference type="ARBA" id="ARBA00001946"/>
    </source>
</evidence>
<dbReference type="FunFam" id="3.40.1190.10:FF:000011">
    <property type="entry name" value="Folylpolyglutamate synthase/dihydrofolate synthase"/>
    <property type="match status" value="1"/>
</dbReference>
<evidence type="ECO:0000256" key="5">
    <source>
        <dbReference type="ARBA" id="ARBA00022723"/>
    </source>
</evidence>
<evidence type="ECO:0000256" key="4">
    <source>
        <dbReference type="ARBA" id="ARBA00022598"/>
    </source>
</evidence>
<dbReference type="eggNOG" id="COG0285">
    <property type="taxonomic scope" value="Bacteria"/>
</dbReference>
<feature type="domain" description="Mur ligase central" evidence="13">
    <location>
        <begin position="166"/>
        <end position="396"/>
    </location>
</feature>
<dbReference type="KEGG" id="dni:HX89_05445"/>
<feature type="domain" description="Mur ligase C-terminal" evidence="12">
    <location>
        <begin position="423"/>
        <end position="547"/>
    </location>
</feature>
<feature type="region of interest" description="Disordered" evidence="11">
    <location>
        <begin position="1"/>
        <end position="42"/>
    </location>
</feature>
<dbReference type="EC" id="6.3.2.17" evidence="3"/>
<dbReference type="Pfam" id="PF02875">
    <property type="entry name" value="Mur_ligase_C"/>
    <property type="match status" value="1"/>
</dbReference>
<dbReference type="EMBL" id="CP008889">
    <property type="protein sequence ID" value="AIF40478.1"/>
    <property type="molecule type" value="Genomic_DNA"/>
</dbReference>
<evidence type="ECO:0000256" key="6">
    <source>
        <dbReference type="ARBA" id="ARBA00022741"/>
    </source>
</evidence>
<dbReference type="PANTHER" id="PTHR11136:SF0">
    <property type="entry name" value="DIHYDROFOLATE SYNTHETASE-RELATED"/>
    <property type="match status" value="1"/>
</dbReference>
<dbReference type="InterPro" id="IPR036565">
    <property type="entry name" value="Mur-like_cat_sf"/>
</dbReference>
<dbReference type="InterPro" id="IPR001645">
    <property type="entry name" value="Folylpolyglutamate_synth"/>
</dbReference>
<dbReference type="PROSITE" id="PS01011">
    <property type="entry name" value="FOLYLPOLYGLU_SYNT_1"/>
    <property type="match status" value="1"/>
</dbReference>
<protein>
    <recommendedName>
        <fullName evidence="3">tetrahydrofolate synthase</fullName>
        <ecNumber evidence="3">6.3.2.17</ecNumber>
    </recommendedName>
    <alternativeName>
        <fullName evidence="9">Tetrahydrofolylpolyglutamate synthase</fullName>
    </alternativeName>
</protein>
<keyword evidence="6" id="KW-0547">Nucleotide-binding</keyword>
<dbReference type="GO" id="GO:0004326">
    <property type="term" value="F:tetrahydrofolylpolyglutamate synthase activity"/>
    <property type="evidence" value="ECO:0007669"/>
    <property type="project" value="UniProtKB-EC"/>
</dbReference>
<dbReference type="InterPro" id="IPR036615">
    <property type="entry name" value="Mur_ligase_C_dom_sf"/>
</dbReference>
<dbReference type="SUPFAM" id="SSF53623">
    <property type="entry name" value="MurD-like peptide ligases, catalytic domain"/>
    <property type="match status" value="1"/>
</dbReference>
<dbReference type="SUPFAM" id="SSF53244">
    <property type="entry name" value="MurD-like peptide ligases, peptide-binding domain"/>
    <property type="match status" value="1"/>
</dbReference>
<evidence type="ECO:0000256" key="11">
    <source>
        <dbReference type="SAM" id="MobiDB-lite"/>
    </source>
</evidence>
<dbReference type="InterPro" id="IPR018109">
    <property type="entry name" value="Folylpolyglutamate_synth_CS"/>
</dbReference>
<gene>
    <name evidence="14" type="ORF">HX89_05445</name>
</gene>
<dbReference type="NCBIfam" id="TIGR01499">
    <property type="entry name" value="folC"/>
    <property type="match status" value="1"/>
</dbReference>
<accession>A0A075JK67</accession>
<evidence type="ECO:0000256" key="8">
    <source>
        <dbReference type="ARBA" id="ARBA00022842"/>
    </source>
</evidence>
<dbReference type="GeneID" id="41840629"/>
<evidence type="ECO:0000256" key="7">
    <source>
        <dbReference type="ARBA" id="ARBA00022840"/>
    </source>
</evidence>
<dbReference type="OrthoDB" id="9809356at2"/>
<keyword evidence="4" id="KW-0436">Ligase</keyword>
<dbReference type="GO" id="GO:0005524">
    <property type="term" value="F:ATP binding"/>
    <property type="evidence" value="ECO:0007669"/>
    <property type="project" value="UniProtKB-KW"/>
</dbReference>
<keyword evidence="15" id="KW-1185">Reference proteome</keyword>
<evidence type="ECO:0000313" key="15">
    <source>
        <dbReference type="Proteomes" id="UP000027986"/>
    </source>
</evidence>
<proteinExistence type="inferred from homology"/>
<organism evidence="14 15">
    <name type="scientific">Dermacoccus nishinomiyaensis</name>
    <dbReference type="NCBI Taxonomy" id="1274"/>
    <lineage>
        <taxon>Bacteria</taxon>
        <taxon>Bacillati</taxon>
        <taxon>Actinomycetota</taxon>
        <taxon>Actinomycetes</taxon>
        <taxon>Micrococcales</taxon>
        <taxon>Dermacoccaceae</taxon>
        <taxon>Dermacoccus</taxon>
    </lineage>
</organism>
<comment type="catalytic activity">
    <reaction evidence="10">
        <text>(6S)-5,6,7,8-tetrahydrofolyl-(gamma-L-Glu)(n) + L-glutamate + ATP = (6S)-5,6,7,8-tetrahydrofolyl-(gamma-L-Glu)(n+1) + ADP + phosphate + H(+)</text>
        <dbReference type="Rhea" id="RHEA:10580"/>
        <dbReference type="Rhea" id="RHEA-COMP:14738"/>
        <dbReference type="Rhea" id="RHEA-COMP:14740"/>
        <dbReference type="ChEBI" id="CHEBI:15378"/>
        <dbReference type="ChEBI" id="CHEBI:29985"/>
        <dbReference type="ChEBI" id="CHEBI:30616"/>
        <dbReference type="ChEBI" id="CHEBI:43474"/>
        <dbReference type="ChEBI" id="CHEBI:141005"/>
        <dbReference type="ChEBI" id="CHEBI:456216"/>
        <dbReference type="EC" id="6.3.2.17"/>
    </reaction>
</comment>
<reference evidence="14 15" key="1">
    <citation type="submission" date="2014-07" db="EMBL/GenBank/DDBJ databases">
        <title>Genome Sequencing of Dermacoccus nishinomiyaensis.</title>
        <authorList>
            <person name="Hong K.W."/>
            <person name="Chan K.G."/>
        </authorList>
    </citation>
    <scope>NUCLEOTIDE SEQUENCE [LARGE SCALE GENOMIC DNA]</scope>
    <source>
        <strain evidence="14 15">M25</strain>
    </source>
</reference>
<dbReference type="RefSeq" id="WP_081873618.1">
    <property type="nucleotide sequence ID" value="NZ_CP008889.1"/>
</dbReference>
<dbReference type="AlphaFoldDB" id="A0A075JK67"/>